<dbReference type="RefSeq" id="WP_012674361.1">
    <property type="nucleotide sequence ID" value="NC_012438.1"/>
</dbReference>
<reference evidence="3 4" key="1">
    <citation type="journal article" date="2009" name="J. Bacteriol.">
        <title>Complete and draft genome sequences of six members of the Aquificales.</title>
        <authorList>
            <person name="Reysenbach A.L."/>
            <person name="Hamamura N."/>
            <person name="Podar M."/>
            <person name="Griffiths E."/>
            <person name="Ferreira S."/>
            <person name="Hochstein R."/>
            <person name="Heidelberg J."/>
            <person name="Johnson J."/>
            <person name="Mead D."/>
            <person name="Pohorille A."/>
            <person name="Sarmiento M."/>
            <person name="Schweighofer K."/>
            <person name="Seshadri R."/>
            <person name="Voytek M.A."/>
        </authorList>
    </citation>
    <scope>NUCLEOTIDE SEQUENCE [LARGE SCALE GENOMIC DNA]</scope>
    <source>
        <strain evidence="4">Az-Fu1 / DSM 15241 / OCM 825</strain>
    </source>
</reference>
<comment type="function">
    <text evidence="2">NDH-1 shuttles electrons from NADH, via FMN and iron-sulfur (Fe-S) centers, to quinones in the respiratory chain. Couples the redox reaction to proton translocation (for every two electrons transferred, four hydrogen ions are translocated across the cytoplasmic membrane), and thus conserves the redox energy in a proton gradient.</text>
</comment>
<keyword evidence="3" id="KW-0560">Oxidoreductase</keyword>
<accession>C1DT40</accession>
<dbReference type="GO" id="GO:0008137">
    <property type="term" value="F:NADH dehydrogenase (ubiquinone) activity"/>
    <property type="evidence" value="ECO:0007669"/>
    <property type="project" value="UniProtKB-UniRule"/>
</dbReference>
<dbReference type="GO" id="GO:0048038">
    <property type="term" value="F:quinone binding"/>
    <property type="evidence" value="ECO:0007669"/>
    <property type="project" value="UniProtKB-UniRule"/>
</dbReference>
<comment type="subcellular location">
    <subcellularLocation>
        <location evidence="2">Cell membrane</location>
        <topology evidence="2">Multi-pass membrane protein</topology>
    </subcellularLocation>
</comment>
<dbReference type="InterPro" id="IPR042106">
    <property type="entry name" value="Nuo/plastoQ_OxRdtase_6_NuoJ"/>
</dbReference>
<dbReference type="Gene3D" id="1.20.120.1200">
    <property type="entry name" value="NADH-ubiquinone/plastoquinone oxidoreductase chain 6, subunit NuoJ"/>
    <property type="match status" value="1"/>
</dbReference>
<dbReference type="EMBL" id="CP001229">
    <property type="protein sequence ID" value="ACN99041.1"/>
    <property type="molecule type" value="Genomic_DNA"/>
</dbReference>
<evidence type="ECO:0000313" key="4">
    <source>
        <dbReference type="Proteomes" id="UP000001369"/>
    </source>
</evidence>
<dbReference type="HOGENOM" id="CLU_085957_4_0_0"/>
<dbReference type="EC" id="7.1.1.-" evidence="2"/>
<dbReference type="Proteomes" id="UP000001369">
    <property type="component" value="Chromosome"/>
</dbReference>
<feature type="transmembrane region" description="Helical" evidence="2">
    <location>
        <begin position="142"/>
        <end position="163"/>
    </location>
</feature>
<keyword evidence="2" id="KW-0472">Membrane</keyword>
<keyword evidence="2" id="KW-0812">Transmembrane</keyword>
<evidence type="ECO:0000313" key="3">
    <source>
        <dbReference type="EMBL" id="ACN99041.1"/>
    </source>
</evidence>
<dbReference type="AlphaFoldDB" id="C1DT40"/>
<keyword evidence="2" id="KW-1003">Cell membrane</keyword>
<keyword evidence="2" id="KW-0520">NAD</keyword>
<dbReference type="eggNOG" id="COG0839">
    <property type="taxonomic scope" value="Bacteria"/>
</dbReference>
<protein>
    <recommendedName>
        <fullName evidence="2">NADH-quinone oxidoreductase subunit J</fullName>
        <ecNumber evidence="2">7.1.1.-</ecNumber>
    </recommendedName>
</protein>
<sequence>MELSVVAFWVLSTIAVLSAIGVVFFRNIVYSVLSLISALIAISGLFFNLGAELIGALQILIYAVAIVVFYVLVISTVPQYKGEAVDPKYALLSAPFGFILFLELAYVSVYGLWASNTGIFSPDIFNQISNAKAVATLLFTKYLFPFEVASLILLVAMIGAILLGRKDIVEEEKEGGA</sequence>
<keyword evidence="4" id="KW-1185">Reference proteome</keyword>
<organism evidence="3 4">
    <name type="scientific">Sulfurihydrogenibium azorense (strain DSM 15241 / OCM 825 / Az-Fu1)</name>
    <dbReference type="NCBI Taxonomy" id="204536"/>
    <lineage>
        <taxon>Bacteria</taxon>
        <taxon>Pseudomonadati</taxon>
        <taxon>Aquificota</taxon>
        <taxon>Aquificia</taxon>
        <taxon>Aquificales</taxon>
        <taxon>Hydrogenothermaceae</taxon>
        <taxon>Sulfurihydrogenibium</taxon>
    </lineage>
</organism>
<evidence type="ECO:0000256" key="1">
    <source>
        <dbReference type="ARBA" id="ARBA00005698"/>
    </source>
</evidence>
<keyword evidence="2" id="KW-1133">Transmembrane helix</keyword>
<evidence type="ECO:0000256" key="2">
    <source>
        <dbReference type="RuleBase" id="RU004429"/>
    </source>
</evidence>
<dbReference type="GO" id="GO:0005886">
    <property type="term" value="C:plasma membrane"/>
    <property type="evidence" value="ECO:0007669"/>
    <property type="project" value="UniProtKB-SubCell"/>
</dbReference>
<gene>
    <name evidence="3" type="ordered locus">SULAZ_0282</name>
</gene>
<dbReference type="Pfam" id="PF00499">
    <property type="entry name" value="Oxidored_q3"/>
    <property type="match status" value="1"/>
</dbReference>
<feature type="transmembrane region" description="Helical" evidence="2">
    <location>
        <begin position="57"/>
        <end position="77"/>
    </location>
</feature>
<dbReference type="OrthoDB" id="13239at2"/>
<proteinExistence type="inferred from homology"/>
<feature type="transmembrane region" description="Helical" evidence="2">
    <location>
        <begin position="89"/>
        <end position="113"/>
    </location>
</feature>
<name>C1DT40_SULAA</name>
<dbReference type="PANTHER" id="PTHR33269:SF17">
    <property type="entry name" value="NADH-UBIQUINONE OXIDOREDUCTASE CHAIN 6"/>
    <property type="match status" value="1"/>
</dbReference>
<keyword evidence="2" id="KW-0874">Quinone</keyword>
<comment type="similarity">
    <text evidence="1 2">Belongs to the complex I subunit 6 family.</text>
</comment>
<comment type="catalytic activity">
    <reaction evidence="2">
        <text>a quinone + NADH + 5 H(+)(in) = a quinol + NAD(+) + 4 H(+)(out)</text>
        <dbReference type="Rhea" id="RHEA:57888"/>
        <dbReference type="ChEBI" id="CHEBI:15378"/>
        <dbReference type="ChEBI" id="CHEBI:24646"/>
        <dbReference type="ChEBI" id="CHEBI:57540"/>
        <dbReference type="ChEBI" id="CHEBI:57945"/>
        <dbReference type="ChEBI" id="CHEBI:132124"/>
    </reaction>
</comment>
<feature type="transmembrane region" description="Helical" evidence="2">
    <location>
        <begin position="32"/>
        <end position="51"/>
    </location>
</feature>
<dbReference type="GO" id="GO:0016491">
    <property type="term" value="F:oxidoreductase activity"/>
    <property type="evidence" value="ECO:0007669"/>
    <property type="project" value="UniProtKB-KW"/>
</dbReference>
<feature type="transmembrane region" description="Helical" evidence="2">
    <location>
        <begin position="6"/>
        <end position="25"/>
    </location>
</feature>
<dbReference type="STRING" id="204536.SULAZ_0282"/>
<dbReference type="InterPro" id="IPR001457">
    <property type="entry name" value="NADH_UbQ/plastoQ_OxRdtase_su6"/>
</dbReference>
<dbReference type="PANTHER" id="PTHR33269">
    <property type="entry name" value="NADH-UBIQUINONE OXIDOREDUCTASE CHAIN 6"/>
    <property type="match status" value="1"/>
</dbReference>
<dbReference type="KEGG" id="saf:SULAZ_0282"/>